<gene>
    <name evidence="1" type="ORF">GA0070609_3961</name>
</gene>
<evidence type="ECO:0000313" key="2">
    <source>
        <dbReference type="Proteomes" id="UP000198217"/>
    </source>
</evidence>
<dbReference type="Gene3D" id="2.60.40.10">
    <property type="entry name" value="Immunoglobulins"/>
    <property type="match status" value="1"/>
</dbReference>
<evidence type="ECO:0000313" key="1">
    <source>
        <dbReference type="EMBL" id="SCG64420.1"/>
    </source>
</evidence>
<organism evidence="1 2">
    <name type="scientific">Micromonospora echinaurantiaca</name>
    <dbReference type="NCBI Taxonomy" id="47857"/>
    <lineage>
        <taxon>Bacteria</taxon>
        <taxon>Bacillati</taxon>
        <taxon>Actinomycetota</taxon>
        <taxon>Actinomycetes</taxon>
        <taxon>Micromonosporales</taxon>
        <taxon>Micromonosporaceae</taxon>
        <taxon>Micromonospora</taxon>
    </lineage>
</organism>
<dbReference type="GO" id="GO:0005975">
    <property type="term" value="P:carbohydrate metabolic process"/>
    <property type="evidence" value="ECO:0007669"/>
    <property type="project" value="UniProtKB-ARBA"/>
</dbReference>
<dbReference type="Proteomes" id="UP000198217">
    <property type="component" value="Chromosome I"/>
</dbReference>
<dbReference type="EMBL" id="LT607750">
    <property type="protein sequence ID" value="SCG64420.1"/>
    <property type="molecule type" value="Genomic_DNA"/>
</dbReference>
<reference evidence="1 2" key="1">
    <citation type="submission" date="2016-06" db="EMBL/GenBank/DDBJ databases">
        <authorList>
            <person name="Kjaerup R.B."/>
            <person name="Dalgaard T.S."/>
            <person name="Juul-Madsen H.R."/>
        </authorList>
    </citation>
    <scope>NUCLEOTIDE SEQUENCE [LARGE SCALE GENOMIC DNA]</scope>
    <source>
        <strain evidence="1 2">DSM 43904</strain>
    </source>
</reference>
<keyword evidence="2" id="KW-1185">Reference proteome</keyword>
<sequence>MALAAPTAPYTALTVNLGEHAPLSVGRSAAYDDSSATMRVESEPGGSFLIEAVVPSGTTEYRTNLATAPPFGGSWEVGRTYPTAPVADTSHARLELTSTARYSCAESTGSITVQELRQDAATGVVDVFAALYRFTCAGQPVPISGEIRYNSSLDYVAAVPDRSRLSFEPVRVGESGSTSVEFSSAGSLDVQFGAASLGGADPGAFTVSEDTCSGRVIAPGSSCRVALTFRPDQLARRTAVLQLPDNGPAGRQAVPIEATVTDGVKGTYYPVSPARLLDTRSGLGGHQGKLGPDSSLVLQVAGRAGVPGSGVAAAVLNVTVTGPTASSFLTVYPAGEARPTASSVNFAKDWLGSNNVTVQLDSSGRISIYNRAGSTHVVVDVVGFHHGASVAPTGLGQGGQYRPVAPVRLFDSRTDHRGALPAGAALNDWVDFAAFGKVDYNSHVKALVLNITAVQPLKDGFLTAWSGEGAAPEISTVNYRAGEVVPNLAYVTTHRCPLIHCGMEDVARYMIYSSATTHLVVDLVGVIDDGLVANGLRFRANGPVRIVDSRIGMRLRTLSSAETGRVDLAGNPPPGLIDGATQVLATNVTAVTPEKNTVLTVWPADAGMAKPASSNLNPEAGQIVSNGVLVGLGPRDAFHVHNLTGRADVVVDVVGSFYLYPGTASAAGTAVGVAGPKVAAVGDAEYALR</sequence>
<proteinExistence type="predicted"/>
<dbReference type="AlphaFoldDB" id="A0A1C5J1G7"/>
<dbReference type="NCBIfam" id="NF012200">
    <property type="entry name" value="choice_anch_D"/>
    <property type="match status" value="1"/>
</dbReference>
<dbReference type="InterPro" id="IPR013783">
    <property type="entry name" value="Ig-like_fold"/>
</dbReference>
<name>A0A1C5J1G7_9ACTN</name>
<protein>
    <submittedName>
        <fullName evidence="1">Abnormal spindle-like microcephaly-assoc'd, ASPM-SPD-2-Hydin</fullName>
    </submittedName>
</protein>
<accession>A0A1C5J1G7</accession>